<accession>A0A341CJV9</accession>
<dbReference type="AlphaFoldDB" id="A0A341CJV9"/>
<evidence type="ECO:0000313" key="3">
    <source>
        <dbReference type="Proteomes" id="UP000252040"/>
    </source>
</evidence>
<protein>
    <submittedName>
        <fullName evidence="4">Non-histone chromosomal protein HMG-14</fullName>
    </submittedName>
</protein>
<keyword evidence="2" id="KW-0472">Membrane</keyword>
<reference evidence="4" key="1">
    <citation type="submission" date="2025-08" db="UniProtKB">
        <authorList>
            <consortium name="RefSeq"/>
        </authorList>
    </citation>
    <scope>IDENTIFICATION</scope>
    <source>
        <tissue evidence="4">Meat</tissue>
    </source>
</reference>
<gene>
    <name evidence="4" type="primary">HMGN1</name>
</gene>
<feature type="region of interest" description="Disordered" evidence="1">
    <location>
        <begin position="1"/>
        <end position="21"/>
    </location>
</feature>
<dbReference type="InParanoid" id="A0A341CJV9"/>
<evidence type="ECO:0000256" key="1">
    <source>
        <dbReference type="SAM" id="MobiDB-lite"/>
    </source>
</evidence>
<proteinExistence type="predicted"/>
<dbReference type="KEGG" id="nasi:112408678"/>
<evidence type="ECO:0000256" key="2">
    <source>
        <dbReference type="SAM" id="Phobius"/>
    </source>
</evidence>
<sequence length="185" mass="21450">MKHSRQREQQATSPEAGLPRLLEAGKVNRGKQRIVLAGGRALGSRALLFAGCVHSPSAFSRRSAPPRGRRRRSPRGDRRGCQLNRFLQKWKRSQKRRQERINLLTKKCKQKGKGEQRESRLKWLTKRLKKTYLQKMEKLKMRRAQLLMKQERKKPSLINITHLVLSVVPVSLLVQSRGIFLSTIL</sequence>
<evidence type="ECO:0000313" key="4">
    <source>
        <dbReference type="RefSeq" id="XP_024614197.1"/>
    </source>
</evidence>
<dbReference type="CTD" id="3150"/>
<dbReference type="RefSeq" id="XP_024614197.1">
    <property type="nucleotide sequence ID" value="XM_024758429.1"/>
</dbReference>
<feature type="transmembrane region" description="Helical" evidence="2">
    <location>
        <begin position="157"/>
        <end position="180"/>
    </location>
</feature>
<keyword evidence="2" id="KW-0812">Transmembrane</keyword>
<keyword evidence="3" id="KW-1185">Reference proteome</keyword>
<dbReference type="GeneID" id="112408678"/>
<keyword evidence="2" id="KW-1133">Transmembrane helix</keyword>
<organism evidence="3 4">
    <name type="scientific">Neophocaena asiaeorientalis asiaeorientalis</name>
    <name type="common">Yangtze finless porpoise</name>
    <name type="synonym">Neophocaena phocaenoides subsp. asiaeorientalis</name>
    <dbReference type="NCBI Taxonomy" id="1706337"/>
    <lineage>
        <taxon>Eukaryota</taxon>
        <taxon>Metazoa</taxon>
        <taxon>Chordata</taxon>
        <taxon>Craniata</taxon>
        <taxon>Vertebrata</taxon>
        <taxon>Euteleostomi</taxon>
        <taxon>Mammalia</taxon>
        <taxon>Eutheria</taxon>
        <taxon>Laurasiatheria</taxon>
        <taxon>Artiodactyla</taxon>
        <taxon>Whippomorpha</taxon>
        <taxon>Cetacea</taxon>
        <taxon>Odontoceti</taxon>
        <taxon>Phocoenidae</taxon>
        <taxon>Neophocaena</taxon>
    </lineage>
</organism>
<name>A0A341CJV9_NEOAA</name>
<dbReference type="Proteomes" id="UP000252040">
    <property type="component" value="Unplaced"/>
</dbReference>
<feature type="region of interest" description="Disordered" evidence="1">
    <location>
        <begin position="57"/>
        <end position="79"/>
    </location>
</feature>